<name>A0AC35TI69_9BILA</name>
<sequence>MDDFQNPSNINSNEADDNQNEQEYQPYYAVYVGLFGVFEGNDNDIIINYPPEDFGTREERHALIDNCIKEFNQNQVRKIQEKAVREAEELNRQQDAAKEAAELNRQQDAVKEAKKNETTIREAMERELVAAMDMLRRNAVKTAKLRRFAVRKLRKQKIEADEERKRLIAVIEAKDRIIASHVANLRIQASHLVKKNEIKPSLPNCGGSPETIRKLDGAPKAQPSMKNIFPVIEAGQQLPSTNGFAHGQYFFTNDVYNFPTLPPRHLAIRPRETFISPGCYKNKGSGDMAKEGTQICSKAMSTKKLADDKFVHGNTFRYRRPSSFIDMTNEQSFEDFDVLENV</sequence>
<accession>A0AC35TI69</accession>
<proteinExistence type="predicted"/>
<protein>
    <submittedName>
        <fullName evidence="2">Uncharacterized protein</fullName>
    </submittedName>
</protein>
<organism evidence="1 2">
    <name type="scientific">Rhabditophanes sp. KR3021</name>
    <dbReference type="NCBI Taxonomy" id="114890"/>
    <lineage>
        <taxon>Eukaryota</taxon>
        <taxon>Metazoa</taxon>
        <taxon>Ecdysozoa</taxon>
        <taxon>Nematoda</taxon>
        <taxon>Chromadorea</taxon>
        <taxon>Rhabditida</taxon>
        <taxon>Tylenchina</taxon>
        <taxon>Panagrolaimomorpha</taxon>
        <taxon>Strongyloidoidea</taxon>
        <taxon>Alloionematidae</taxon>
        <taxon>Rhabditophanes</taxon>
    </lineage>
</organism>
<dbReference type="Proteomes" id="UP000095286">
    <property type="component" value="Unplaced"/>
</dbReference>
<evidence type="ECO:0000313" key="2">
    <source>
        <dbReference type="WBParaSite" id="RSKR_0000078500.1"/>
    </source>
</evidence>
<dbReference type="WBParaSite" id="RSKR_0000078500.1">
    <property type="protein sequence ID" value="RSKR_0000078500.1"/>
    <property type="gene ID" value="RSKR_0000078500"/>
</dbReference>
<reference evidence="2" key="1">
    <citation type="submission" date="2016-11" db="UniProtKB">
        <authorList>
            <consortium name="WormBaseParasite"/>
        </authorList>
    </citation>
    <scope>IDENTIFICATION</scope>
    <source>
        <strain evidence="2">KR3021</strain>
    </source>
</reference>
<evidence type="ECO:0000313" key="1">
    <source>
        <dbReference type="Proteomes" id="UP000095286"/>
    </source>
</evidence>